<dbReference type="InterPro" id="IPR016195">
    <property type="entry name" value="Pol/histidinol_Pase-like"/>
</dbReference>
<dbReference type="Pfam" id="PF17657">
    <property type="entry name" value="DNA_pol3_finger"/>
    <property type="match status" value="1"/>
</dbReference>
<dbReference type="CDD" id="cd12113">
    <property type="entry name" value="PHP_PolIIIA_DnaE3"/>
    <property type="match status" value="1"/>
</dbReference>
<evidence type="ECO:0000256" key="2">
    <source>
        <dbReference type="ARBA" id="ARBA00012417"/>
    </source>
</evidence>
<dbReference type="AlphaFoldDB" id="A0A1M6GLR1"/>
<evidence type="ECO:0000259" key="9">
    <source>
        <dbReference type="SMART" id="SM00481"/>
    </source>
</evidence>
<sequence length="1215" mass="138210">MVPFSHLHVHSQYSILDGAASVADLVTKAKKDGMRALALTDHGTMFGIKEFHLKCKNAGLKPILGCETYVARRSLTDKTNKEDRYGDHLILLAKNKQGYRNLVKLISVAYINGFYYKPRIDKNLLEKHREGLIVSSACLGGEISTAIMNNHVEDAENAILWYKNLFGSDFYLELMRHPSEMPEQRENVYDKQVLVNETLLKLAKKHDIKVIATNDVHFTNAEDADAHDLLICLNTGKDIDDPSRMRYTKQEWFKTQKEMNELFADVPEALSNTAEIVDKIENYELDSDPIMPYFPIPEEFGTEEDFKKEYPEAKLIEELGEKDFIRMGGYEKVIRVKREAAYLRHLTFKGAEERYGSPVPENVVKRLDFELNTIKQMGFPGYFLIVQDFINAAREMGVLVGPGRGSAAGAAVSYSTGITNIDPIKYDLLFERFLNPDRISMPDVDIDFDDDGREKVLDYVTKKYGHDKVAHICTFGTMATKLAIRDVSRVLKLPLPEADRLAKLVPDAPKMTFPKAFKENPDLKKEKNSDNPLIAKTIKFAETLEGSVRQTGVHACGVLISRDPLTDHIPLMPTKDGETLPTTQYDGRFVEDIGLLKMDFLGLKTLSIIKETLDNIKFSKGIEIDIDNIPWDDEKTFELFSHGETTAIFQFESDGMKKHLRDLKPNRFEDLVAMNALYRPGPMEYIPSYIARKHGRQKVEYDLPMMETYLSETYGITVFQEQVMLLSRLLANFSGGDSDTLRKAMGKKITSLMEEMKEKFEKGCMANYKFLDECKLVGKKPESVIEKIWKDWEAFASYAFNKSHSVCYAYIAYQTGYLKAHYPGEFMAANMSRNLNNITDITKLMTECRRMGMNVLGPDVNESFIKFTSNKNGDIRFGMAAIKGVGSNAAKDVIEARNSSGKFETVYDFVENVNLQTVNKKNMEALAMAGAFDSLKGLKRSSFFAGENENDSTTFIEKLIRYGNKIQTENQSMQQSLFGDAGSSSVVKKPAIPEVDEWPQLVLLEKEKNLIGIYLTAHPLDDYKIEIENFCARDVALKDLKNDIDKYKGRDFTFGGMVVAAREATSKNGNPFSTLTLSDYTDTYEFFFFGQDYVNFHKFCKTGLFILVKGTVKQRFNSESYEFKATQIELLSEARKNYVQSVTINIPLGKINESVVEEIEKLAQNNKGKALLKFNVYDPESNMFINLFSRSKRIFLSNEFVRFFEGKEDIGYRIN</sequence>
<evidence type="ECO:0000256" key="6">
    <source>
        <dbReference type="ARBA" id="ARBA00022705"/>
    </source>
</evidence>
<accession>A0A1M6GLR1</accession>
<dbReference type="InterPro" id="IPR029460">
    <property type="entry name" value="DNAPol_HHH"/>
</dbReference>
<proteinExistence type="predicted"/>
<dbReference type="Pfam" id="PF14579">
    <property type="entry name" value="HHH_6"/>
    <property type="match status" value="1"/>
</dbReference>
<dbReference type="Gene3D" id="3.20.20.140">
    <property type="entry name" value="Metal-dependent hydrolases"/>
    <property type="match status" value="1"/>
</dbReference>
<keyword evidence="7" id="KW-0239">DNA-directed DNA polymerase</keyword>
<dbReference type="GO" id="GO:0003676">
    <property type="term" value="F:nucleic acid binding"/>
    <property type="evidence" value="ECO:0007669"/>
    <property type="project" value="InterPro"/>
</dbReference>
<evidence type="ECO:0000256" key="7">
    <source>
        <dbReference type="ARBA" id="ARBA00022932"/>
    </source>
</evidence>
<dbReference type="SUPFAM" id="SSF89550">
    <property type="entry name" value="PHP domain-like"/>
    <property type="match status" value="1"/>
</dbReference>
<dbReference type="NCBIfam" id="TIGR00594">
    <property type="entry name" value="polc"/>
    <property type="match status" value="1"/>
</dbReference>
<comment type="catalytic activity">
    <reaction evidence="8">
        <text>DNA(n) + a 2'-deoxyribonucleoside 5'-triphosphate = DNA(n+1) + diphosphate</text>
        <dbReference type="Rhea" id="RHEA:22508"/>
        <dbReference type="Rhea" id="RHEA-COMP:17339"/>
        <dbReference type="Rhea" id="RHEA-COMP:17340"/>
        <dbReference type="ChEBI" id="CHEBI:33019"/>
        <dbReference type="ChEBI" id="CHEBI:61560"/>
        <dbReference type="ChEBI" id="CHEBI:173112"/>
        <dbReference type="EC" id="2.7.7.7"/>
    </reaction>
</comment>
<keyword evidence="5" id="KW-0548">Nucleotidyltransferase</keyword>
<dbReference type="InterPro" id="IPR040982">
    <property type="entry name" value="DNA_pol3_finger"/>
</dbReference>
<keyword evidence="6" id="KW-0235">DNA replication</keyword>
<dbReference type="Pfam" id="PF01336">
    <property type="entry name" value="tRNA_anti-codon"/>
    <property type="match status" value="1"/>
</dbReference>
<evidence type="ECO:0000256" key="8">
    <source>
        <dbReference type="ARBA" id="ARBA00049244"/>
    </source>
</evidence>
<protein>
    <recommendedName>
        <fullName evidence="3">DNA polymerase III subunit alpha</fullName>
        <ecNumber evidence="2">2.7.7.7</ecNumber>
    </recommendedName>
</protein>
<dbReference type="InterPro" id="IPR004013">
    <property type="entry name" value="PHP_dom"/>
</dbReference>
<dbReference type="NCBIfam" id="NF004226">
    <property type="entry name" value="PRK05673.1"/>
    <property type="match status" value="1"/>
</dbReference>
<dbReference type="EC" id="2.7.7.7" evidence="2"/>
<dbReference type="PANTHER" id="PTHR32294">
    <property type="entry name" value="DNA POLYMERASE III SUBUNIT ALPHA"/>
    <property type="match status" value="1"/>
</dbReference>
<keyword evidence="4" id="KW-0808">Transferase</keyword>
<organism evidence="10 11">
    <name type="scientific">Tangfeifania diversioriginum</name>
    <dbReference type="NCBI Taxonomy" id="1168035"/>
    <lineage>
        <taxon>Bacteria</taxon>
        <taxon>Pseudomonadati</taxon>
        <taxon>Bacteroidota</taxon>
        <taxon>Bacteroidia</taxon>
        <taxon>Marinilabiliales</taxon>
        <taxon>Prolixibacteraceae</taxon>
        <taxon>Tangfeifania</taxon>
    </lineage>
</organism>
<evidence type="ECO:0000256" key="1">
    <source>
        <dbReference type="ARBA" id="ARBA00004496"/>
    </source>
</evidence>
<dbReference type="InterPro" id="IPR004805">
    <property type="entry name" value="DnaE2/DnaE/PolC"/>
</dbReference>
<reference evidence="10 11" key="1">
    <citation type="submission" date="2016-11" db="EMBL/GenBank/DDBJ databases">
        <authorList>
            <person name="Jaros S."/>
            <person name="Januszkiewicz K."/>
            <person name="Wedrychowicz H."/>
        </authorList>
    </citation>
    <scope>NUCLEOTIDE SEQUENCE [LARGE SCALE GENOMIC DNA]</scope>
    <source>
        <strain evidence="10 11">DSM 27063</strain>
    </source>
</reference>
<keyword evidence="11" id="KW-1185">Reference proteome</keyword>
<dbReference type="InterPro" id="IPR012340">
    <property type="entry name" value="NA-bd_OB-fold"/>
</dbReference>
<dbReference type="Gene3D" id="2.40.50.140">
    <property type="entry name" value="Nucleic acid-binding proteins"/>
    <property type="match status" value="1"/>
</dbReference>
<name>A0A1M6GLR1_9BACT</name>
<dbReference type="PANTHER" id="PTHR32294:SF0">
    <property type="entry name" value="DNA POLYMERASE III SUBUNIT ALPHA"/>
    <property type="match status" value="1"/>
</dbReference>
<dbReference type="Pfam" id="PF07733">
    <property type="entry name" value="DNA_pol3_alpha"/>
    <property type="match status" value="1"/>
</dbReference>
<dbReference type="Gene3D" id="1.10.10.1600">
    <property type="entry name" value="Bacterial DNA polymerase III alpha subunit, thumb domain"/>
    <property type="match status" value="1"/>
</dbReference>
<dbReference type="InterPro" id="IPR011708">
    <property type="entry name" value="DNA_pol3_alpha_NTPase_dom"/>
</dbReference>
<dbReference type="Proteomes" id="UP000184050">
    <property type="component" value="Unassembled WGS sequence"/>
</dbReference>
<dbReference type="GO" id="GO:0003887">
    <property type="term" value="F:DNA-directed DNA polymerase activity"/>
    <property type="evidence" value="ECO:0007669"/>
    <property type="project" value="UniProtKB-KW"/>
</dbReference>
<evidence type="ECO:0000256" key="5">
    <source>
        <dbReference type="ARBA" id="ARBA00022695"/>
    </source>
</evidence>
<dbReference type="InterPro" id="IPR003141">
    <property type="entry name" value="Pol/His_phosphatase_N"/>
</dbReference>
<evidence type="ECO:0000256" key="4">
    <source>
        <dbReference type="ARBA" id="ARBA00022679"/>
    </source>
</evidence>
<dbReference type="OrthoDB" id="9803237at2"/>
<dbReference type="STRING" id="1168035.SAMN05444280_11138"/>
<dbReference type="InterPro" id="IPR004365">
    <property type="entry name" value="NA-bd_OB_tRNA"/>
</dbReference>
<feature type="domain" description="Polymerase/histidinol phosphatase N-terminal" evidence="9">
    <location>
        <begin position="5"/>
        <end position="72"/>
    </location>
</feature>
<dbReference type="GO" id="GO:0006260">
    <property type="term" value="P:DNA replication"/>
    <property type="evidence" value="ECO:0007669"/>
    <property type="project" value="UniProtKB-KW"/>
</dbReference>
<dbReference type="GO" id="GO:0008408">
    <property type="term" value="F:3'-5' exonuclease activity"/>
    <property type="evidence" value="ECO:0007669"/>
    <property type="project" value="InterPro"/>
</dbReference>
<evidence type="ECO:0000313" key="11">
    <source>
        <dbReference type="Proteomes" id="UP000184050"/>
    </source>
</evidence>
<dbReference type="RefSeq" id="WP_073168451.1">
    <property type="nucleotide sequence ID" value="NZ_FQZE01000011.1"/>
</dbReference>
<evidence type="ECO:0000256" key="3">
    <source>
        <dbReference type="ARBA" id="ARBA00019114"/>
    </source>
</evidence>
<dbReference type="SMART" id="SM00481">
    <property type="entry name" value="POLIIIAc"/>
    <property type="match status" value="1"/>
</dbReference>
<dbReference type="Pfam" id="PF02811">
    <property type="entry name" value="PHP"/>
    <property type="match status" value="1"/>
</dbReference>
<dbReference type="InterPro" id="IPR041931">
    <property type="entry name" value="DNA_pol3_alpha_thumb_dom"/>
</dbReference>
<dbReference type="GO" id="GO:0005737">
    <property type="term" value="C:cytoplasm"/>
    <property type="evidence" value="ECO:0007669"/>
    <property type="project" value="UniProtKB-SubCell"/>
</dbReference>
<dbReference type="CDD" id="cd04485">
    <property type="entry name" value="DnaE_OBF"/>
    <property type="match status" value="1"/>
</dbReference>
<gene>
    <name evidence="10" type="ORF">SAMN05444280_11138</name>
</gene>
<dbReference type="Gene3D" id="1.10.150.870">
    <property type="match status" value="1"/>
</dbReference>
<evidence type="ECO:0000313" key="10">
    <source>
        <dbReference type="EMBL" id="SHJ10874.1"/>
    </source>
</evidence>
<dbReference type="EMBL" id="FQZE01000011">
    <property type="protein sequence ID" value="SHJ10874.1"/>
    <property type="molecule type" value="Genomic_DNA"/>
</dbReference>
<comment type="subcellular location">
    <subcellularLocation>
        <location evidence="1">Cytoplasm</location>
    </subcellularLocation>
</comment>